<dbReference type="Proteomes" id="UP000002030">
    <property type="component" value="Chromosome"/>
</dbReference>
<dbReference type="RefSeq" id="WP_012869776.1">
    <property type="nucleotide sequence ID" value="NC_013522.1"/>
</dbReference>
<evidence type="ECO:0000256" key="4">
    <source>
        <dbReference type="ARBA" id="ARBA00022679"/>
    </source>
</evidence>
<dbReference type="EnsemblBacteria" id="ACZ19261">
    <property type="protein sequence ID" value="ACZ19261"/>
    <property type="gene ID" value="Taci_1029"/>
</dbReference>
<keyword evidence="8 10" id="KW-0460">Magnesium</keyword>
<dbReference type="EMBL" id="CP001818">
    <property type="protein sequence ID" value="ACZ19261.1"/>
    <property type="molecule type" value="Genomic_DNA"/>
</dbReference>
<evidence type="ECO:0000256" key="7">
    <source>
        <dbReference type="ARBA" id="ARBA00022840"/>
    </source>
</evidence>
<reference evidence="14 15" key="1">
    <citation type="journal article" date="2009" name="Stand. Genomic Sci.">
        <title>Complete genome sequence of Thermanaerovibrio acidaminovorans type strain (Su883).</title>
        <authorList>
            <person name="Chovatia M."/>
            <person name="Sikorski J."/>
            <person name="Schroder M."/>
            <person name="Lapidus A."/>
            <person name="Nolan M."/>
            <person name="Tice H."/>
            <person name="Glavina Del Rio T."/>
            <person name="Copeland A."/>
            <person name="Cheng J.F."/>
            <person name="Lucas S."/>
            <person name="Chen F."/>
            <person name="Bruce D."/>
            <person name="Goodwin L."/>
            <person name="Pitluck S."/>
            <person name="Ivanova N."/>
            <person name="Mavromatis K."/>
            <person name="Ovchinnikova G."/>
            <person name="Pati A."/>
            <person name="Chen A."/>
            <person name="Palaniappan K."/>
            <person name="Land M."/>
            <person name="Hauser L."/>
            <person name="Chang Y.J."/>
            <person name="Jeffries C.D."/>
            <person name="Chain P."/>
            <person name="Saunders E."/>
            <person name="Detter J.C."/>
            <person name="Brettin T."/>
            <person name="Rohde M."/>
            <person name="Goker M."/>
            <person name="Spring S."/>
            <person name="Bristow J."/>
            <person name="Markowitz V."/>
            <person name="Hugenholtz P."/>
            <person name="Kyrpides N.C."/>
            <person name="Klenk H.P."/>
            <person name="Eisen J.A."/>
        </authorList>
    </citation>
    <scope>NUCLEOTIDE SEQUENCE [LARGE SCALE GENOMIC DNA]</scope>
    <source>
        <strain evidence="15">ATCC 49978 / DSM 6589 / Su883</strain>
    </source>
</reference>
<dbReference type="HAMAP" id="MF_00185">
    <property type="entry name" value="IPP_trans"/>
    <property type="match status" value="1"/>
</dbReference>
<dbReference type="InterPro" id="IPR039657">
    <property type="entry name" value="Dimethylallyltransferase"/>
</dbReference>
<keyword evidence="5 10" id="KW-0819">tRNA processing</keyword>
<feature type="region of interest" description="Interaction with substrate tRNA" evidence="10">
    <location>
        <begin position="37"/>
        <end position="40"/>
    </location>
</feature>
<dbReference type="GO" id="GO:0052381">
    <property type="term" value="F:tRNA dimethylallyltransferase activity"/>
    <property type="evidence" value="ECO:0007669"/>
    <property type="project" value="UniProtKB-UniRule"/>
</dbReference>
<comment type="function">
    <text evidence="2 10 12">Catalyzes the transfer of a dimethylallyl group onto the adenine at position 37 in tRNAs that read codons beginning with uridine, leading to the formation of N6-(dimethylallyl)adenosine (i(6)A).</text>
</comment>
<dbReference type="AlphaFoldDB" id="D1B5H0"/>
<name>D1B5H0_THEAS</name>
<feature type="binding site" evidence="10">
    <location>
        <begin position="14"/>
        <end position="19"/>
    </location>
    <ligand>
        <name>substrate</name>
    </ligand>
</feature>
<dbReference type="Pfam" id="PF01715">
    <property type="entry name" value="IPPT"/>
    <property type="match status" value="1"/>
</dbReference>
<dbReference type="SUPFAM" id="SSF52540">
    <property type="entry name" value="P-loop containing nucleoside triphosphate hydrolases"/>
    <property type="match status" value="2"/>
</dbReference>
<evidence type="ECO:0000256" key="5">
    <source>
        <dbReference type="ARBA" id="ARBA00022694"/>
    </source>
</evidence>
<organism evidence="14 15">
    <name type="scientific">Thermanaerovibrio acidaminovorans (strain ATCC 49978 / DSM 6589 / Su883)</name>
    <name type="common">Selenomonas acidaminovorans</name>
    <dbReference type="NCBI Taxonomy" id="525903"/>
    <lineage>
        <taxon>Bacteria</taxon>
        <taxon>Thermotogati</taxon>
        <taxon>Synergistota</taxon>
        <taxon>Synergistia</taxon>
        <taxon>Synergistales</taxon>
        <taxon>Synergistaceae</taxon>
        <taxon>Thermanaerovibrio</taxon>
    </lineage>
</organism>
<accession>D1B5H0</accession>
<feature type="site" description="Interaction with substrate tRNA" evidence="10">
    <location>
        <position position="125"/>
    </location>
</feature>
<protein>
    <recommendedName>
        <fullName evidence="10">tRNA dimethylallyltransferase</fullName>
        <ecNumber evidence="10">2.5.1.75</ecNumber>
    </recommendedName>
    <alternativeName>
        <fullName evidence="10">Dimethylallyl diphosphate:tRNA dimethylallyltransferase</fullName>
        <shortName evidence="10">DMAPP:tRNA dimethylallyltransferase</shortName>
        <shortName evidence="10">DMATase</shortName>
    </alternativeName>
    <alternativeName>
        <fullName evidence="10">Isopentenyl-diphosphate:tRNA isopentenyltransferase</fullName>
        <shortName evidence="10">IPP transferase</shortName>
        <shortName evidence="10">IPPT</shortName>
        <shortName evidence="10">IPTase</shortName>
    </alternativeName>
</protein>
<keyword evidence="15" id="KW-1185">Reference proteome</keyword>
<evidence type="ECO:0000256" key="6">
    <source>
        <dbReference type="ARBA" id="ARBA00022741"/>
    </source>
</evidence>
<dbReference type="eggNOG" id="COG0324">
    <property type="taxonomic scope" value="Bacteria"/>
</dbReference>
<proteinExistence type="inferred from homology"/>
<dbReference type="KEGG" id="tai:Taci_1029"/>
<evidence type="ECO:0000256" key="1">
    <source>
        <dbReference type="ARBA" id="ARBA00001946"/>
    </source>
</evidence>
<evidence type="ECO:0000256" key="10">
    <source>
        <dbReference type="HAMAP-Rule" id="MF_00185"/>
    </source>
</evidence>
<comment type="subunit">
    <text evidence="10">Monomer.</text>
</comment>
<dbReference type="PANTHER" id="PTHR11088">
    <property type="entry name" value="TRNA DIMETHYLALLYLTRANSFERASE"/>
    <property type="match status" value="1"/>
</dbReference>
<keyword evidence="7 10" id="KW-0067">ATP-binding</keyword>
<dbReference type="Gene3D" id="1.10.20.140">
    <property type="match status" value="1"/>
</dbReference>
<feature type="binding site" evidence="10">
    <location>
        <begin position="12"/>
        <end position="19"/>
    </location>
    <ligand>
        <name>ATP</name>
        <dbReference type="ChEBI" id="CHEBI:30616"/>
    </ligand>
</feature>
<gene>
    <name evidence="10" type="primary">miaA</name>
    <name evidence="14" type="ordered locus">Taci_1029</name>
</gene>
<comment type="catalytic activity">
    <reaction evidence="9 10 11">
        <text>adenosine(37) in tRNA + dimethylallyl diphosphate = N(6)-dimethylallyladenosine(37) in tRNA + diphosphate</text>
        <dbReference type="Rhea" id="RHEA:26482"/>
        <dbReference type="Rhea" id="RHEA-COMP:10162"/>
        <dbReference type="Rhea" id="RHEA-COMP:10375"/>
        <dbReference type="ChEBI" id="CHEBI:33019"/>
        <dbReference type="ChEBI" id="CHEBI:57623"/>
        <dbReference type="ChEBI" id="CHEBI:74411"/>
        <dbReference type="ChEBI" id="CHEBI:74415"/>
        <dbReference type="EC" id="2.5.1.75"/>
    </reaction>
</comment>
<evidence type="ECO:0000256" key="8">
    <source>
        <dbReference type="ARBA" id="ARBA00022842"/>
    </source>
</evidence>
<dbReference type="NCBIfam" id="TIGR00174">
    <property type="entry name" value="miaA"/>
    <property type="match status" value="1"/>
</dbReference>
<evidence type="ECO:0000256" key="3">
    <source>
        <dbReference type="ARBA" id="ARBA00005842"/>
    </source>
</evidence>
<evidence type="ECO:0000256" key="9">
    <source>
        <dbReference type="ARBA" id="ARBA00049563"/>
    </source>
</evidence>
<evidence type="ECO:0000256" key="13">
    <source>
        <dbReference type="RuleBase" id="RU003785"/>
    </source>
</evidence>
<keyword evidence="4 10" id="KW-0808">Transferase</keyword>
<evidence type="ECO:0000256" key="11">
    <source>
        <dbReference type="RuleBase" id="RU003783"/>
    </source>
</evidence>
<comment type="caution">
    <text evidence="10">Lacks conserved residue(s) required for the propagation of feature annotation.</text>
</comment>
<evidence type="ECO:0000256" key="12">
    <source>
        <dbReference type="RuleBase" id="RU003784"/>
    </source>
</evidence>
<keyword evidence="6 10" id="KW-0547">Nucleotide-binding</keyword>
<comment type="cofactor">
    <cofactor evidence="1 10">
        <name>Mg(2+)</name>
        <dbReference type="ChEBI" id="CHEBI:18420"/>
    </cofactor>
</comment>
<dbReference type="OrthoDB" id="9776390at2"/>
<sequence length="315" mass="36136">MRTPVPLPAIIGPTAVGKTDFSLMLAEALGGEIISVDSRQIYRYLDVGTDKVSAQVRRRVIHHCIDVADPDEVFSVADFVRSANGAIERITNRGRVPILVGGTPFYFKALEGGLLSDLPTDRAIRRRIEEEMSVKGRLAMHRELMEVDPESARRIDPNDAHRIARALEIYRQSGKPPTWWYRNSPPAGGGIRMFYVGLTRPRGELYDRIAQRVRIQFSSGYPEEVMWLLENGFPEHMPSMQGFGYRELVAWAKGEVTLEEAMELDVRRTKAFSRRQMTWFRRFSPCEWYDLSEMEVSQVLESVVRRLEELWEGSE</sequence>
<dbReference type="InterPro" id="IPR018022">
    <property type="entry name" value="IPT"/>
</dbReference>
<evidence type="ECO:0000313" key="14">
    <source>
        <dbReference type="EMBL" id="ACZ19261.1"/>
    </source>
</evidence>
<dbReference type="PATRIC" id="fig|525903.6.peg.1027"/>
<evidence type="ECO:0000256" key="2">
    <source>
        <dbReference type="ARBA" id="ARBA00003213"/>
    </source>
</evidence>
<dbReference type="PANTHER" id="PTHR11088:SF60">
    <property type="entry name" value="TRNA DIMETHYLALLYLTRANSFERASE"/>
    <property type="match status" value="1"/>
</dbReference>
<dbReference type="STRING" id="525903.Taci_1029"/>
<feature type="site" description="Interaction with substrate tRNA" evidence="10">
    <location>
        <position position="103"/>
    </location>
</feature>
<dbReference type="InterPro" id="IPR027417">
    <property type="entry name" value="P-loop_NTPase"/>
</dbReference>
<dbReference type="GO" id="GO:0006400">
    <property type="term" value="P:tRNA modification"/>
    <property type="evidence" value="ECO:0007669"/>
    <property type="project" value="TreeGrafter"/>
</dbReference>
<dbReference type="EC" id="2.5.1.75" evidence="10"/>
<comment type="similarity">
    <text evidence="3 10 13">Belongs to the IPP transferase family.</text>
</comment>
<evidence type="ECO:0000313" key="15">
    <source>
        <dbReference type="Proteomes" id="UP000002030"/>
    </source>
</evidence>
<dbReference type="Gene3D" id="3.40.50.300">
    <property type="entry name" value="P-loop containing nucleotide triphosphate hydrolases"/>
    <property type="match status" value="1"/>
</dbReference>
<dbReference type="HOGENOM" id="CLU_032616_0_1_0"/>
<dbReference type="GO" id="GO:0005524">
    <property type="term" value="F:ATP binding"/>
    <property type="evidence" value="ECO:0007669"/>
    <property type="project" value="UniProtKB-UniRule"/>
</dbReference>